<keyword evidence="4" id="KW-0479">Metal-binding</keyword>
<evidence type="ECO:0000256" key="2">
    <source>
        <dbReference type="ARBA" id="ARBA00022649"/>
    </source>
</evidence>
<evidence type="ECO:0000256" key="5">
    <source>
        <dbReference type="ARBA" id="ARBA00022801"/>
    </source>
</evidence>
<dbReference type="InterPro" id="IPR050556">
    <property type="entry name" value="Type_II_TA_system_RNase"/>
</dbReference>
<dbReference type="Gene3D" id="3.40.50.1010">
    <property type="entry name" value="5'-nuclease"/>
    <property type="match status" value="1"/>
</dbReference>
<organism evidence="9 10">
    <name type="scientific">Rhizobium rhododendri</name>
    <dbReference type="NCBI Taxonomy" id="2506430"/>
    <lineage>
        <taxon>Bacteria</taxon>
        <taxon>Pseudomonadati</taxon>
        <taxon>Pseudomonadota</taxon>
        <taxon>Alphaproteobacteria</taxon>
        <taxon>Hyphomicrobiales</taxon>
        <taxon>Rhizobiaceae</taxon>
        <taxon>Rhizobium/Agrobacterium group</taxon>
        <taxon>Rhizobium</taxon>
    </lineage>
</organism>
<keyword evidence="3" id="KW-0540">Nuclease</keyword>
<evidence type="ECO:0000256" key="6">
    <source>
        <dbReference type="ARBA" id="ARBA00022842"/>
    </source>
</evidence>
<proteinExistence type="inferred from homology"/>
<comment type="similarity">
    <text evidence="7">Belongs to the PINc/VapC protein family.</text>
</comment>
<keyword evidence="6" id="KW-0460">Magnesium</keyword>
<evidence type="ECO:0000256" key="3">
    <source>
        <dbReference type="ARBA" id="ARBA00022722"/>
    </source>
</evidence>
<dbReference type="PANTHER" id="PTHR33653">
    <property type="entry name" value="RIBONUCLEASE VAPC2"/>
    <property type="match status" value="1"/>
</dbReference>
<sequence>MYLLDTNVVSELRRHRPHGAVVAWIKSVSSETIYLPAVVIGEIAIGIERTSVSDPVKAQELSEWLDQILNTSQCISADAQTFRIWGGLTHRLAPDLLADALIAATAVQRNMIVVTRNVGDFIKLGVQVLNPFEFAVDILK</sequence>
<protein>
    <submittedName>
        <fullName evidence="9">Type II toxin-antitoxin system VapC family toxin</fullName>
    </submittedName>
</protein>
<dbReference type="Proteomes" id="UP000318939">
    <property type="component" value="Chromosome"/>
</dbReference>
<reference evidence="9" key="1">
    <citation type="journal article" date="2019" name="Phytopathology">
        <title>A Novel Group of Rhizobium tumorigenes-Like Agrobacteria Associated with Crown Gall Disease of Rhododendron and Blueberry.</title>
        <authorList>
            <person name="Kuzmanovic N."/>
            <person name="Behrens P."/>
            <person name="Idczak E."/>
            <person name="Wagner S."/>
            <person name="Gotz M."/>
            <person name="Sproer C."/>
            <person name="Bunk B."/>
            <person name="Overmann J."/>
            <person name="Smalla K."/>
        </authorList>
    </citation>
    <scope>NUCLEOTIDE SEQUENCE</scope>
    <source>
        <strain evidence="9">Rho-6.2</strain>
    </source>
</reference>
<keyword evidence="5" id="KW-0378">Hydrolase</keyword>
<feature type="domain" description="PIN" evidence="8">
    <location>
        <begin position="2"/>
        <end position="117"/>
    </location>
</feature>
<dbReference type="EMBL" id="CP117267">
    <property type="protein sequence ID" value="WFS24549.1"/>
    <property type="molecule type" value="Genomic_DNA"/>
</dbReference>
<dbReference type="Pfam" id="PF01850">
    <property type="entry name" value="PIN"/>
    <property type="match status" value="1"/>
</dbReference>
<accession>A0ABY8IM09</accession>
<dbReference type="PANTHER" id="PTHR33653:SF1">
    <property type="entry name" value="RIBONUCLEASE VAPC2"/>
    <property type="match status" value="1"/>
</dbReference>
<evidence type="ECO:0000313" key="9">
    <source>
        <dbReference type="EMBL" id="WFS24549.1"/>
    </source>
</evidence>
<reference evidence="9" key="2">
    <citation type="journal article" date="2023" name="MicrobiologyOpen">
        <title>Genomics of the tumorigenes clade of the family Rhizobiaceae and description of Rhizobium rhododendri sp. nov.</title>
        <authorList>
            <person name="Kuzmanovic N."/>
            <person name="diCenzo G.C."/>
            <person name="Bunk B."/>
            <person name="Sproeer C."/>
            <person name="Fruehling A."/>
            <person name="Neumann-Schaal M."/>
            <person name="Overmann J."/>
            <person name="Smalla K."/>
        </authorList>
    </citation>
    <scope>NUCLEOTIDE SEQUENCE</scope>
    <source>
        <strain evidence="9">Rho-6.2</strain>
    </source>
</reference>
<evidence type="ECO:0000313" key="10">
    <source>
        <dbReference type="Proteomes" id="UP000318939"/>
    </source>
</evidence>
<comment type="cofactor">
    <cofactor evidence="1">
        <name>Mg(2+)</name>
        <dbReference type="ChEBI" id="CHEBI:18420"/>
    </cofactor>
</comment>
<dbReference type="InterPro" id="IPR002716">
    <property type="entry name" value="PIN_dom"/>
</dbReference>
<dbReference type="CDD" id="cd18746">
    <property type="entry name" value="PIN_VapC4-5_FitB-like"/>
    <property type="match status" value="1"/>
</dbReference>
<evidence type="ECO:0000256" key="7">
    <source>
        <dbReference type="ARBA" id="ARBA00038093"/>
    </source>
</evidence>
<name>A0ABY8IM09_9HYPH</name>
<keyword evidence="10" id="KW-1185">Reference proteome</keyword>
<dbReference type="InterPro" id="IPR029060">
    <property type="entry name" value="PIN-like_dom_sf"/>
</dbReference>
<keyword evidence="2" id="KW-1277">Toxin-antitoxin system</keyword>
<evidence type="ECO:0000256" key="4">
    <source>
        <dbReference type="ARBA" id="ARBA00022723"/>
    </source>
</evidence>
<evidence type="ECO:0000256" key="1">
    <source>
        <dbReference type="ARBA" id="ARBA00001946"/>
    </source>
</evidence>
<gene>
    <name evidence="9" type="ORF">PR018_08675</name>
</gene>
<evidence type="ECO:0000259" key="8">
    <source>
        <dbReference type="Pfam" id="PF01850"/>
    </source>
</evidence>
<dbReference type="RefSeq" id="WP_142829198.1">
    <property type="nucleotide sequence ID" value="NZ_CP117267.1"/>
</dbReference>
<dbReference type="SUPFAM" id="SSF88723">
    <property type="entry name" value="PIN domain-like"/>
    <property type="match status" value="1"/>
</dbReference>